<accession>A0ABP1DVL8</accession>
<proteinExistence type="predicted"/>
<evidence type="ECO:0000313" key="2">
    <source>
        <dbReference type="Proteomes" id="UP001497453"/>
    </source>
</evidence>
<sequence>MSRKYMARAIRTKAYGFLQLQFPSQYELFLERYEGGVYTSLSLDSLVRAANAAREANALIILPSILFLLCTRTMDDVLKYAFPSGGAIVLSPPNLIAILKGRSRISLFARKHIYSFAFLNKEVLGCQASYDCRSLNGLWAETAEQAEGWIDPFERLPEQRGLRLIRNARCAICRTKAGEEMVEGRDKIWHVMPGMFDLPDWKELSHISQSPEDLLE</sequence>
<organism evidence="1 2">
    <name type="scientific">Somion occarium</name>
    <dbReference type="NCBI Taxonomy" id="3059160"/>
    <lineage>
        <taxon>Eukaryota</taxon>
        <taxon>Fungi</taxon>
        <taxon>Dikarya</taxon>
        <taxon>Basidiomycota</taxon>
        <taxon>Agaricomycotina</taxon>
        <taxon>Agaricomycetes</taxon>
        <taxon>Polyporales</taxon>
        <taxon>Cerrenaceae</taxon>
        <taxon>Somion</taxon>
    </lineage>
</organism>
<keyword evidence="2" id="KW-1185">Reference proteome</keyword>
<reference evidence="2" key="1">
    <citation type="submission" date="2024-04" db="EMBL/GenBank/DDBJ databases">
        <authorList>
            <person name="Shaw F."/>
            <person name="Minotto A."/>
        </authorList>
    </citation>
    <scope>NUCLEOTIDE SEQUENCE [LARGE SCALE GENOMIC DNA]</scope>
</reference>
<dbReference type="Proteomes" id="UP001497453">
    <property type="component" value="Chromosome 6"/>
</dbReference>
<name>A0ABP1DVL8_9APHY</name>
<protein>
    <submittedName>
        <fullName evidence="1">Uncharacterized protein</fullName>
    </submittedName>
</protein>
<evidence type="ECO:0000313" key="1">
    <source>
        <dbReference type="EMBL" id="CAL1711856.1"/>
    </source>
</evidence>
<gene>
    <name evidence="1" type="ORF">GFSPODELE1_LOCUS8533</name>
</gene>
<dbReference type="EMBL" id="OZ037949">
    <property type="protein sequence ID" value="CAL1711856.1"/>
    <property type="molecule type" value="Genomic_DNA"/>
</dbReference>